<evidence type="ECO:0000313" key="7">
    <source>
        <dbReference type="Proteomes" id="UP000594975"/>
    </source>
</evidence>
<sequence>MRNEVEVSTAADSSHTIDPNTPPHPRAAAPQDPLVVYFSSISGNTAKFVAKLGFPTVRIPLRTGEDTPIMDRPFVLCVPTYGRPRSGETIPPQVMKFLREPRNRELMLGVMGAGNTNFGEDFGIAADKIAAKCQVPVLYKFELMGTSEDVTRVHEGLTAFWTRNCPPLPA</sequence>
<evidence type="ECO:0000256" key="2">
    <source>
        <dbReference type="ARBA" id="ARBA00009942"/>
    </source>
</evidence>
<comment type="similarity">
    <text evidence="2 4">Belongs to the NrdI family.</text>
</comment>
<evidence type="ECO:0000256" key="4">
    <source>
        <dbReference type="HAMAP-Rule" id="MF_00128"/>
    </source>
</evidence>
<name>A0A7T3CHI6_9MICC</name>
<feature type="region of interest" description="Disordered" evidence="5">
    <location>
        <begin position="1"/>
        <end position="28"/>
    </location>
</feature>
<dbReference type="Gene3D" id="3.40.50.360">
    <property type="match status" value="1"/>
</dbReference>
<dbReference type="NCBIfam" id="TIGR00333">
    <property type="entry name" value="nrdI"/>
    <property type="match status" value="1"/>
</dbReference>
<dbReference type="KEGG" id="rkr:I6G21_09630"/>
<comment type="function">
    <text evidence="1 4">Probably involved in ribonucleotide reductase function.</text>
</comment>
<dbReference type="PANTHER" id="PTHR37297:SF1">
    <property type="entry name" value="PROTEIN NRDI"/>
    <property type="match status" value="1"/>
</dbReference>
<protein>
    <recommendedName>
        <fullName evidence="3 4">Protein NrdI</fullName>
    </recommendedName>
</protein>
<dbReference type="InterPro" id="IPR004465">
    <property type="entry name" value="RNR_NrdI"/>
</dbReference>
<dbReference type="HAMAP" id="MF_00128">
    <property type="entry name" value="NrdI"/>
    <property type="match status" value="1"/>
</dbReference>
<accession>A0A7T3CHI6</accession>
<evidence type="ECO:0000256" key="1">
    <source>
        <dbReference type="ARBA" id="ARBA00003999"/>
    </source>
</evidence>
<dbReference type="PANTHER" id="PTHR37297">
    <property type="entry name" value="PROTEIN NRDI"/>
    <property type="match status" value="1"/>
</dbReference>
<dbReference type="GO" id="GO:0010181">
    <property type="term" value="F:FMN binding"/>
    <property type="evidence" value="ECO:0007669"/>
    <property type="project" value="InterPro"/>
</dbReference>
<organism evidence="6 7">
    <name type="scientific">Rothia kristinae</name>
    <dbReference type="NCBI Taxonomy" id="37923"/>
    <lineage>
        <taxon>Bacteria</taxon>
        <taxon>Bacillati</taxon>
        <taxon>Actinomycetota</taxon>
        <taxon>Actinomycetes</taxon>
        <taxon>Micrococcales</taxon>
        <taxon>Micrococcaceae</taxon>
        <taxon>Rothia</taxon>
    </lineage>
</organism>
<dbReference type="Pfam" id="PF07972">
    <property type="entry name" value="Flavodoxin_NdrI"/>
    <property type="match status" value="1"/>
</dbReference>
<reference evidence="6 7" key="1">
    <citation type="submission" date="2020-12" db="EMBL/GenBank/DDBJ databases">
        <title>FDA dAtabase for Regulatory Grade micrObial Sequences (FDA-ARGOS): Supporting development and validation of Infectious Disease Dx tests.</title>
        <authorList>
            <person name="Sproer C."/>
            <person name="Gronow S."/>
            <person name="Severitt S."/>
            <person name="Schroder I."/>
            <person name="Tallon L."/>
            <person name="Sadzewicz L."/>
            <person name="Zhao X."/>
            <person name="Boylan J."/>
            <person name="Ott S."/>
            <person name="Bowen H."/>
            <person name="Vavikolanu K."/>
            <person name="Mehta A."/>
            <person name="Aluvathingal J."/>
            <person name="Nadendla S."/>
            <person name="Lowell S."/>
            <person name="Myers T."/>
            <person name="Yan Y."/>
            <person name="Sichtig H."/>
        </authorList>
    </citation>
    <scope>NUCLEOTIDE SEQUENCE [LARGE SCALE GENOMIC DNA]</scope>
    <source>
        <strain evidence="6 7">FDAARGOS_864</strain>
    </source>
</reference>
<dbReference type="InterPro" id="IPR029039">
    <property type="entry name" value="Flavoprotein-like_sf"/>
</dbReference>
<dbReference type="AlphaFoldDB" id="A0A7T3CHI6"/>
<gene>
    <name evidence="4 6" type="primary">nrdI</name>
    <name evidence="6" type="ORF">I6G21_09630</name>
</gene>
<evidence type="ECO:0000313" key="6">
    <source>
        <dbReference type="EMBL" id="QPT53499.1"/>
    </source>
</evidence>
<proteinExistence type="inferred from homology"/>
<evidence type="ECO:0000256" key="5">
    <source>
        <dbReference type="SAM" id="MobiDB-lite"/>
    </source>
</evidence>
<dbReference type="SUPFAM" id="SSF52218">
    <property type="entry name" value="Flavoproteins"/>
    <property type="match status" value="1"/>
</dbReference>
<evidence type="ECO:0000256" key="3">
    <source>
        <dbReference type="ARBA" id="ARBA00020129"/>
    </source>
</evidence>
<dbReference type="InterPro" id="IPR020852">
    <property type="entry name" value="RNR_Ib_NrdI_bac"/>
</dbReference>
<dbReference type="Proteomes" id="UP000594975">
    <property type="component" value="Chromosome"/>
</dbReference>
<feature type="compositionally biased region" description="Polar residues" evidence="5">
    <location>
        <begin position="10"/>
        <end position="19"/>
    </location>
</feature>
<dbReference type="EMBL" id="CP065738">
    <property type="protein sequence ID" value="QPT53499.1"/>
    <property type="molecule type" value="Genomic_DNA"/>
</dbReference>